<dbReference type="SUPFAM" id="SSF55729">
    <property type="entry name" value="Acyl-CoA N-acyltransferases (Nat)"/>
    <property type="match status" value="1"/>
</dbReference>
<dbReference type="PROSITE" id="PS51186">
    <property type="entry name" value="GNAT"/>
    <property type="match status" value="1"/>
</dbReference>
<dbReference type="InterPro" id="IPR000182">
    <property type="entry name" value="GNAT_dom"/>
</dbReference>
<feature type="domain" description="N-acetyltransferase" evidence="3">
    <location>
        <begin position="4"/>
        <end position="150"/>
    </location>
</feature>
<gene>
    <name evidence="4" type="ORF">NFC81_02750</name>
</gene>
<dbReference type="GO" id="GO:0016747">
    <property type="term" value="F:acyltransferase activity, transferring groups other than amino-acyl groups"/>
    <property type="evidence" value="ECO:0007669"/>
    <property type="project" value="InterPro"/>
</dbReference>
<name>A0AB38YI36_9GAMM</name>
<accession>A0AB38YI36</accession>
<sequence length="150" mass="16851">MIEINIRPALPSDFVDIQSCAQSAYAKYVERMGREPAPMHADFATQIAHGWVVVAVCEAGLAGYIVFYFKNDHAHIENVAVSPEFSGHGIGKRLLEHAERAAQDVGCVAVELYTNEAMTENLAMYPKLGYIEVERRREDGFSRVFFRKQV</sequence>
<dbReference type="InterPro" id="IPR016181">
    <property type="entry name" value="Acyl_CoA_acyltransferase"/>
</dbReference>
<dbReference type="Pfam" id="PF00583">
    <property type="entry name" value="Acetyltransf_1"/>
    <property type="match status" value="1"/>
</dbReference>
<dbReference type="PANTHER" id="PTHR43877:SF2">
    <property type="entry name" value="AMINOALKYLPHOSPHONATE N-ACETYLTRANSFERASE-RELATED"/>
    <property type="match status" value="1"/>
</dbReference>
<evidence type="ECO:0000256" key="1">
    <source>
        <dbReference type="ARBA" id="ARBA00022679"/>
    </source>
</evidence>
<dbReference type="Gene3D" id="3.40.630.30">
    <property type="match status" value="1"/>
</dbReference>
<reference evidence="4" key="1">
    <citation type="submission" date="2022-07" db="EMBL/GenBank/DDBJ databases">
        <title>Complete genome sequence of Salinispirillum sp. LH10-3-1 capable of multiple carbohydrate inversion isolated from a soda lake.</title>
        <authorList>
            <person name="Liu J."/>
            <person name="Zhai Y."/>
            <person name="Zhang H."/>
            <person name="Yang H."/>
            <person name="Qu J."/>
            <person name="Li J."/>
        </authorList>
    </citation>
    <scope>NUCLEOTIDE SEQUENCE</scope>
    <source>
        <strain evidence="4">LH 10-3-1</strain>
    </source>
</reference>
<evidence type="ECO:0000313" key="4">
    <source>
        <dbReference type="EMBL" id="WLD58726.1"/>
    </source>
</evidence>
<evidence type="ECO:0000256" key="2">
    <source>
        <dbReference type="ARBA" id="ARBA00023315"/>
    </source>
</evidence>
<dbReference type="AlphaFoldDB" id="A0AB38YI36"/>
<protein>
    <submittedName>
        <fullName evidence="4">GNAT family N-acetyltransferase</fullName>
    </submittedName>
</protein>
<dbReference type="RefSeq" id="WP_304996012.1">
    <property type="nucleotide sequence ID" value="NZ_CP101717.1"/>
</dbReference>
<evidence type="ECO:0000259" key="3">
    <source>
        <dbReference type="PROSITE" id="PS51186"/>
    </source>
</evidence>
<organism evidence="4">
    <name type="scientific">Salinispirillum sp. LH 10-3-1</name>
    <dbReference type="NCBI Taxonomy" id="2952525"/>
    <lineage>
        <taxon>Bacteria</taxon>
        <taxon>Pseudomonadati</taxon>
        <taxon>Pseudomonadota</taxon>
        <taxon>Gammaproteobacteria</taxon>
        <taxon>Oceanospirillales</taxon>
        <taxon>Saccharospirillaceae</taxon>
        <taxon>Salinispirillum</taxon>
    </lineage>
</organism>
<proteinExistence type="predicted"/>
<keyword evidence="2" id="KW-0012">Acyltransferase</keyword>
<keyword evidence="1" id="KW-0808">Transferase</keyword>
<dbReference type="InterPro" id="IPR050832">
    <property type="entry name" value="Bact_Acetyltransf"/>
</dbReference>
<dbReference type="PANTHER" id="PTHR43877">
    <property type="entry name" value="AMINOALKYLPHOSPHONATE N-ACETYLTRANSFERASE-RELATED-RELATED"/>
    <property type="match status" value="1"/>
</dbReference>
<dbReference type="CDD" id="cd04301">
    <property type="entry name" value="NAT_SF"/>
    <property type="match status" value="1"/>
</dbReference>
<dbReference type="EMBL" id="CP101717">
    <property type="protein sequence ID" value="WLD58726.1"/>
    <property type="molecule type" value="Genomic_DNA"/>
</dbReference>